<dbReference type="Pfam" id="PF17001">
    <property type="entry name" value="T3SS_basalb_I"/>
    <property type="match status" value="1"/>
</dbReference>
<gene>
    <name evidence="1" type="primary">sctI</name>
    <name evidence="1" type="ORF">Q8947_11065</name>
</gene>
<dbReference type="RefSeq" id="WP_165278004.1">
    <property type="nucleotide sequence ID" value="NZ_JAUZQE010000027.1"/>
</dbReference>
<reference evidence="1 2" key="1">
    <citation type="submission" date="2023-08" db="EMBL/GenBank/DDBJ databases">
        <title>Alcaligenaceae gen. nov., a novel taxon isolated from the sludge of Yixing Pesticide Factory.</title>
        <authorList>
            <person name="Ruan L."/>
        </authorList>
    </citation>
    <scope>NUCLEOTIDE SEQUENCE [LARGE SCALE GENOMIC DNA]</scope>
    <source>
        <strain evidence="1 2">LG-2</strain>
    </source>
</reference>
<protein>
    <submittedName>
        <fullName evidence="1">Type III secretion system inner rod subunit SctI</fullName>
    </submittedName>
</protein>
<name>A0ABU1D7Y7_9BURK</name>
<dbReference type="EMBL" id="JAUZQE010000027">
    <property type="protein sequence ID" value="MDR4126520.1"/>
    <property type="molecule type" value="Genomic_DNA"/>
</dbReference>
<dbReference type="InterPro" id="IPR012670">
    <property type="entry name" value="T3SS_YscI/HrpB"/>
</dbReference>
<sequence length="139" mass="14596">MEIAALTALGASTPFTADVVTRSEPASLVTERFNALMNAPQAPALNGVPAAVQAAFTPPVDVAPTLGNQILSGLRGVATEVSGKWKDVAHRLDGLGDQPAISDMLRLQTELLQVSVQYELVGKAVSRSTQNIDTLVRMS</sequence>
<evidence type="ECO:0000313" key="1">
    <source>
        <dbReference type="EMBL" id="MDR4126520.1"/>
    </source>
</evidence>
<accession>A0ABU1D7Y7</accession>
<comment type="caution">
    <text evidence="1">The sequence shown here is derived from an EMBL/GenBank/DDBJ whole genome shotgun (WGS) entry which is preliminary data.</text>
</comment>
<proteinExistence type="predicted"/>
<keyword evidence="2" id="KW-1185">Reference proteome</keyword>
<organism evidence="1 2">
    <name type="scientific">Yanghanlia caeni</name>
    <dbReference type="NCBI Taxonomy" id="3064283"/>
    <lineage>
        <taxon>Bacteria</taxon>
        <taxon>Pseudomonadati</taxon>
        <taxon>Pseudomonadota</taxon>
        <taxon>Betaproteobacteria</taxon>
        <taxon>Burkholderiales</taxon>
        <taxon>Alcaligenaceae</taxon>
        <taxon>Yanghanlia</taxon>
    </lineage>
</organism>
<dbReference type="Proteomes" id="UP001232156">
    <property type="component" value="Unassembled WGS sequence"/>
</dbReference>
<evidence type="ECO:0000313" key="2">
    <source>
        <dbReference type="Proteomes" id="UP001232156"/>
    </source>
</evidence>
<dbReference type="NCBIfam" id="TIGR02497">
    <property type="entry name" value="yscI_hrpB_dom"/>
    <property type="match status" value="1"/>
</dbReference>